<dbReference type="EMBL" id="JF937106">
    <property type="protein sequence ID" value="AEK10206.1"/>
    <property type="molecule type" value="Genomic_DNA"/>
</dbReference>
<keyword evidence="2" id="KW-1185">Reference proteome</keyword>
<evidence type="ECO:0000313" key="2">
    <source>
        <dbReference type="Proteomes" id="UP000008417"/>
    </source>
</evidence>
<proteinExistence type="predicted"/>
<accession>G1D608</accession>
<reference evidence="1 2" key="1">
    <citation type="journal article" date="2011" name="PLoS ONE">
        <title>Cluster K Mycobacteriophages: Insights into the Evolutionary Origins of Mycobacteriophage TM4.</title>
        <authorList>
            <person name="Pope W.H."/>
            <person name="Ferreira C.M."/>
            <person name="Jacobs-Sera D."/>
            <person name="Benjamin R.C."/>
            <person name="Davis A.J."/>
            <person name="Dejong R.J."/>
            <person name="Elgin S.C."/>
            <person name="Guilfoile F.R."/>
            <person name="Forsyth M.H."/>
            <person name="Harris A.D."/>
            <person name="Harvey S.E."/>
            <person name="Hughes L.E."/>
            <person name="Hynes P.M."/>
            <person name="Jackson A.S."/>
            <person name="Jalal M.D."/>
            <person name="Macmurray E.A."/>
            <person name="Manley C.M."/>
            <person name="McDonough M.J."/>
            <person name="Mosier J.L."/>
            <person name="Osterbann L.J."/>
            <person name="Rabinowitz H.S."/>
            <person name="Rhyan C.N."/>
            <person name="Russell D.A."/>
            <person name="Saha M.S."/>
            <person name="Shaffer C.D."/>
            <person name="Simon S.E."/>
            <person name="Sims E.F."/>
            <person name="Tovar I.G."/>
            <person name="Weisser E.G."/>
            <person name="Wertz J.T."/>
            <person name="Weston-Hafer K.A."/>
            <person name="Williamson K.E."/>
            <person name="Zhang B."/>
            <person name="Cresawn S.G."/>
            <person name="Jain P."/>
            <person name="Piuri M."/>
            <person name="Jacobs W.R.Jr."/>
            <person name="Hendrix R.W."/>
            <person name="Hatfull G.F."/>
        </authorList>
    </citation>
    <scope>NUCLEOTIDE SEQUENCE [LARGE SCALE GENOMIC DNA]</scope>
    <source>
        <strain evidence="1">SirDuracell</strain>
    </source>
</reference>
<dbReference type="RefSeq" id="YP_009608073.1">
    <property type="nucleotide sequence ID" value="NC_041987.1"/>
</dbReference>
<gene>
    <name evidence="1" type="primary">145</name>
    <name evidence="1" type="ORF">PBI_SIRDURACELL_145</name>
</gene>
<organism evidence="1 2">
    <name type="scientific">Mycobacterium phage SirDuracell</name>
    <dbReference type="NCBI Taxonomy" id="1034116"/>
    <lineage>
        <taxon>Viruses</taxon>
        <taxon>Duplodnaviria</taxon>
        <taxon>Heunggongvirae</taxon>
        <taxon>Uroviricota</taxon>
        <taxon>Caudoviricetes</taxon>
        <taxon>Kostyavirus</taxon>
        <taxon>Kostyavirus sirduracell</taxon>
    </lineage>
</organism>
<dbReference type="GeneID" id="40084092"/>
<evidence type="ECO:0000313" key="1">
    <source>
        <dbReference type="EMBL" id="AEK10206.1"/>
    </source>
</evidence>
<protein>
    <submittedName>
        <fullName evidence="1">Uncharacterized protein</fullName>
    </submittedName>
</protein>
<dbReference type="KEGG" id="vg:40084092"/>
<name>G1D608_9CAUD</name>
<sequence length="38" mass="4340">MACAKRRGWTAPEGDFRVQIEALRVWESERATSAESED</sequence>
<dbReference type="Proteomes" id="UP000008417">
    <property type="component" value="Segment"/>
</dbReference>